<name>A0A4Z2FHF7_9TELE</name>
<sequence>MVGATAGGGPEHLDPAARRRRVDSSPRAGERDAAVDTSLKYFQSMVSKVERRVAVAGTPAATRLQTICIRRRITL</sequence>
<evidence type="ECO:0000313" key="2">
    <source>
        <dbReference type="EMBL" id="TNN40340.1"/>
    </source>
</evidence>
<organism evidence="2 3">
    <name type="scientific">Liparis tanakae</name>
    <name type="common">Tanaka's snailfish</name>
    <dbReference type="NCBI Taxonomy" id="230148"/>
    <lineage>
        <taxon>Eukaryota</taxon>
        <taxon>Metazoa</taxon>
        <taxon>Chordata</taxon>
        <taxon>Craniata</taxon>
        <taxon>Vertebrata</taxon>
        <taxon>Euteleostomi</taxon>
        <taxon>Actinopterygii</taxon>
        <taxon>Neopterygii</taxon>
        <taxon>Teleostei</taxon>
        <taxon>Neoteleostei</taxon>
        <taxon>Acanthomorphata</taxon>
        <taxon>Eupercaria</taxon>
        <taxon>Perciformes</taxon>
        <taxon>Cottioidei</taxon>
        <taxon>Cottales</taxon>
        <taxon>Liparidae</taxon>
        <taxon>Liparis</taxon>
    </lineage>
</organism>
<accession>A0A4Z2FHF7</accession>
<feature type="region of interest" description="Disordered" evidence="1">
    <location>
        <begin position="1"/>
        <end position="33"/>
    </location>
</feature>
<comment type="caution">
    <text evidence="2">The sequence shown here is derived from an EMBL/GenBank/DDBJ whole genome shotgun (WGS) entry which is preliminary data.</text>
</comment>
<dbReference type="AlphaFoldDB" id="A0A4Z2FHF7"/>
<keyword evidence="3" id="KW-1185">Reference proteome</keyword>
<feature type="compositionally biased region" description="Gly residues" evidence="1">
    <location>
        <begin position="1"/>
        <end position="10"/>
    </location>
</feature>
<dbReference type="EMBL" id="SRLO01001198">
    <property type="protein sequence ID" value="TNN40340.1"/>
    <property type="molecule type" value="Genomic_DNA"/>
</dbReference>
<reference evidence="2 3" key="1">
    <citation type="submission" date="2019-03" db="EMBL/GenBank/DDBJ databases">
        <title>First draft genome of Liparis tanakae, snailfish: a comprehensive survey of snailfish specific genes.</title>
        <authorList>
            <person name="Kim W."/>
            <person name="Song I."/>
            <person name="Jeong J.-H."/>
            <person name="Kim D."/>
            <person name="Kim S."/>
            <person name="Ryu S."/>
            <person name="Song J.Y."/>
            <person name="Lee S.K."/>
        </authorList>
    </citation>
    <scope>NUCLEOTIDE SEQUENCE [LARGE SCALE GENOMIC DNA]</scope>
    <source>
        <tissue evidence="2">Muscle</tissue>
    </source>
</reference>
<proteinExistence type="predicted"/>
<protein>
    <submittedName>
        <fullName evidence="2">Uncharacterized protein</fullName>
    </submittedName>
</protein>
<evidence type="ECO:0000313" key="3">
    <source>
        <dbReference type="Proteomes" id="UP000314294"/>
    </source>
</evidence>
<gene>
    <name evidence="2" type="ORF">EYF80_049502</name>
</gene>
<evidence type="ECO:0000256" key="1">
    <source>
        <dbReference type="SAM" id="MobiDB-lite"/>
    </source>
</evidence>
<dbReference type="Proteomes" id="UP000314294">
    <property type="component" value="Unassembled WGS sequence"/>
</dbReference>
<feature type="compositionally biased region" description="Basic and acidic residues" evidence="1">
    <location>
        <begin position="11"/>
        <end position="33"/>
    </location>
</feature>